<keyword evidence="2" id="KW-1185">Reference proteome</keyword>
<accession>A0ABR2CV81</accession>
<name>A0ABR2CV81_9ROSI</name>
<dbReference type="EMBL" id="JBBPBM010000042">
    <property type="protein sequence ID" value="KAK8523691.1"/>
    <property type="molecule type" value="Genomic_DNA"/>
</dbReference>
<evidence type="ECO:0000313" key="2">
    <source>
        <dbReference type="Proteomes" id="UP001472677"/>
    </source>
</evidence>
<proteinExistence type="predicted"/>
<protein>
    <submittedName>
        <fullName evidence="1">Uncharacterized protein</fullName>
    </submittedName>
</protein>
<organism evidence="1 2">
    <name type="scientific">Hibiscus sabdariffa</name>
    <name type="common">roselle</name>
    <dbReference type="NCBI Taxonomy" id="183260"/>
    <lineage>
        <taxon>Eukaryota</taxon>
        <taxon>Viridiplantae</taxon>
        <taxon>Streptophyta</taxon>
        <taxon>Embryophyta</taxon>
        <taxon>Tracheophyta</taxon>
        <taxon>Spermatophyta</taxon>
        <taxon>Magnoliopsida</taxon>
        <taxon>eudicotyledons</taxon>
        <taxon>Gunneridae</taxon>
        <taxon>Pentapetalae</taxon>
        <taxon>rosids</taxon>
        <taxon>malvids</taxon>
        <taxon>Malvales</taxon>
        <taxon>Malvaceae</taxon>
        <taxon>Malvoideae</taxon>
        <taxon>Hibiscus</taxon>
    </lineage>
</organism>
<gene>
    <name evidence="1" type="ORF">V6N12_013776</name>
</gene>
<reference evidence="1 2" key="1">
    <citation type="journal article" date="2024" name="G3 (Bethesda)">
        <title>Genome assembly of Hibiscus sabdariffa L. provides insights into metabolisms of medicinal natural products.</title>
        <authorList>
            <person name="Kim T."/>
        </authorList>
    </citation>
    <scope>NUCLEOTIDE SEQUENCE [LARGE SCALE GENOMIC DNA]</scope>
    <source>
        <strain evidence="1">TK-2024</strain>
        <tissue evidence="1">Old leaves</tissue>
    </source>
</reference>
<sequence length="150" mass="15147">MCTAASTNVCPSADTTGTPKEATGLCSTPLPPAVSTQPVLAPISCPLYSSCKATGLSATLLAEQAAGRILGIRASQKGPRPVWATVTAASLLHGDFLAANDNGKYPRSRPFLSTPTWSPPPSGTIAISVDGAFIQAQGAGIGLGHGRHPV</sequence>
<comment type="caution">
    <text evidence="1">The sequence shown here is derived from an EMBL/GenBank/DDBJ whole genome shotgun (WGS) entry which is preliminary data.</text>
</comment>
<evidence type="ECO:0000313" key="1">
    <source>
        <dbReference type="EMBL" id="KAK8523691.1"/>
    </source>
</evidence>
<dbReference type="Proteomes" id="UP001472677">
    <property type="component" value="Unassembled WGS sequence"/>
</dbReference>